<dbReference type="InterPro" id="IPR050366">
    <property type="entry name" value="BP-dependent_transpt_permease"/>
</dbReference>
<dbReference type="GO" id="GO:0055085">
    <property type="term" value="P:transmembrane transport"/>
    <property type="evidence" value="ECO:0007669"/>
    <property type="project" value="InterPro"/>
</dbReference>
<dbReference type="Pfam" id="PF00528">
    <property type="entry name" value="BPD_transp_1"/>
    <property type="match status" value="1"/>
</dbReference>
<dbReference type="SUPFAM" id="SSF161098">
    <property type="entry name" value="MetI-like"/>
    <property type="match status" value="1"/>
</dbReference>
<dbReference type="AlphaFoldDB" id="A0A2N5GHT9"/>
<proteinExistence type="inferred from homology"/>
<comment type="similarity">
    <text evidence="7">Belongs to the binding-protein-dependent transport system permease family. OppBC subfamily.</text>
</comment>
<feature type="transmembrane region" description="Helical" evidence="8">
    <location>
        <begin position="35"/>
        <end position="60"/>
    </location>
</feature>
<evidence type="ECO:0000256" key="1">
    <source>
        <dbReference type="ARBA" id="ARBA00004651"/>
    </source>
</evidence>
<keyword evidence="6 8" id="KW-0472">Membrane</keyword>
<feature type="domain" description="ABC transmembrane type-1" evidence="9">
    <location>
        <begin position="35"/>
        <end position="220"/>
    </location>
</feature>
<keyword evidence="2 8" id="KW-0813">Transport</keyword>
<keyword evidence="4 8" id="KW-0812">Transmembrane</keyword>
<reference evidence="10 12" key="1">
    <citation type="submission" date="2017-11" db="EMBL/GenBank/DDBJ databases">
        <title>Comparitive Functional Genomics of Dry Heat Resistant strains isolated from the Viking Spacecraft.</title>
        <authorList>
            <person name="Seuylemezian A."/>
            <person name="Cooper K."/>
            <person name="Vaishampayan P."/>
        </authorList>
    </citation>
    <scope>NUCLEOTIDE SEQUENCE [LARGE SCALE GENOMIC DNA]</scope>
    <source>
        <strain evidence="10 12">M4.6</strain>
    </source>
</reference>
<gene>
    <name evidence="10" type="primary">nikC</name>
    <name evidence="10" type="ORF">CU635_18525</name>
    <name evidence="11" type="ORF">CVD25_14710</name>
</gene>
<dbReference type="OrthoDB" id="9797472at2"/>
<dbReference type="Proteomes" id="UP000235114">
    <property type="component" value="Unassembled WGS sequence"/>
</dbReference>
<dbReference type="NCBIfam" id="NF045474">
    <property type="entry name" value="Opp2C"/>
    <property type="match status" value="1"/>
</dbReference>
<evidence type="ECO:0000313" key="12">
    <source>
        <dbReference type="Proteomes" id="UP000234951"/>
    </source>
</evidence>
<dbReference type="InterPro" id="IPR053385">
    <property type="entry name" value="ABC_transport_permease"/>
</dbReference>
<comment type="subcellular location">
    <subcellularLocation>
        <location evidence="1 8">Cell membrane</location>
        <topology evidence="1 8">Multi-pass membrane protein</topology>
    </subcellularLocation>
</comment>
<accession>A0A2N5GHT9</accession>
<evidence type="ECO:0000256" key="6">
    <source>
        <dbReference type="ARBA" id="ARBA00023136"/>
    </source>
</evidence>
<dbReference type="InterPro" id="IPR035906">
    <property type="entry name" value="MetI-like_sf"/>
</dbReference>
<evidence type="ECO:0000256" key="8">
    <source>
        <dbReference type="RuleBase" id="RU363032"/>
    </source>
</evidence>
<evidence type="ECO:0000313" key="10">
    <source>
        <dbReference type="EMBL" id="PLR80365.1"/>
    </source>
</evidence>
<comment type="caution">
    <text evidence="10">The sequence shown here is derived from an EMBL/GenBank/DDBJ whole genome shotgun (WGS) entry which is preliminary data.</text>
</comment>
<evidence type="ECO:0000256" key="5">
    <source>
        <dbReference type="ARBA" id="ARBA00022989"/>
    </source>
</evidence>
<evidence type="ECO:0000256" key="2">
    <source>
        <dbReference type="ARBA" id="ARBA00022448"/>
    </source>
</evidence>
<dbReference type="PANTHER" id="PTHR43386:SF1">
    <property type="entry name" value="D,D-DIPEPTIDE TRANSPORT SYSTEM PERMEASE PROTEIN DDPC-RELATED"/>
    <property type="match status" value="1"/>
</dbReference>
<keyword evidence="3" id="KW-1003">Cell membrane</keyword>
<organism evidence="10 12">
    <name type="scientific">Bacillus canaveralius</name>
    <dbReference type="NCBI Taxonomy" id="1403243"/>
    <lineage>
        <taxon>Bacteria</taxon>
        <taxon>Bacillati</taxon>
        <taxon>Bacillota</taxon>
        <taxon>Bacilli</taxon>
        <taxon>Bacillales</taxon>
        <taxon>Bacillaceae</taxon>
        <taxon>Bacillus</taxon>
    </lineage>
</organism>
<dbReference type="Gene3D" id="1.10.3720.10">
    <property type="entry name" value="MetI-like"/>
    <property type="match status" value="1"/>
</dbReference>
<evidence type="ECO:0000256" key="7">
    <source>
        <dbReference type="ARBA" id="ARBA00024202"/>
    </source>
</evidence>
<feature type="transmembrane region" description="Helical" evidence="8">
    <location>
        <begin position="193"/>
        <end position="216"/>
    </location>
</feature>
<evidence type="ECO:0000313" key="13">
    <source>
        <dbReference type="Proteomes" id="UP000235114"/>
    </source>
</evidence>
<feature type="transmembrane region" description="Helical" evidence="8">
    <location>
        <begin position="148"/>
        <end position="173"/>
    </location>
</feature>
<dbReference type="InterPro" id="IPR000515">
    <property type="entry name" value="MetI-like"/>
</dbReference>
<keyword evidence="5 8" id="KW-1133">Transmembrane helix</keyword>
<reference evidence="11 13" key="2">
    <citation type="submission" date="2017-12" db="EMBL/GenBank/DDBJ databases">
        <title>Comparative Functional Genomics of Dry Heat Resistant strains isolated from the Viking Spacecraft.</title>
        <authorList>
            <person name="Seuylemezian A."/>
            <person name="Cooper K."/>
            <person name="Vaishampayan P."/>
        </authorList>
    </citation>
    <scope>NUCLEOTIDE SEQUENCE [LARGE SCALE GENOMIC DNA]</scope>
    <source>
        <strain evidence="11 13">ATCC 29669</strain>
    </source>
</reference>
<evidence type="ECO:0000313" key="11">
    <source>
        <dbReference type="EMBL" id="PLR95492.1"/>
    </source>
</evidence>
<evidence type="ECO:0000259" key="9">
    <source>
        <dbReference type="PROSITE" id="PS50928"/>
    </source>
</evidence>
<sequence>MGERLKPISSEHILGTDHLGRDVFSRILVGVHTTVGTSLFVCSISLSIGVPIGILSGYVGGKIDRFFMKMVDAFMAFPDYIAAIVLSGLLGPGTLNLVFAIIVVKWVGYARLARSTVLSLKHRDYITMGKINGLGSIDIFRRHMIPHIIGNVMVLATLDIGKIILMIASLSYIGLGAQPPTPEWGAMLNEGKAFFYNAPHLMIIPGLFIMFVVLIANLIGDYIRDHFDVQYQKGEVS</sequence>
<dbReference type="Proteomes" id="UP000234951">
    <property type="component" value="Unassembled WGS sequence"/>
</dbReference>
<keyword evidence="13" id="KW-1185">Reference proteome</keyword>
<protein>
    <submittedName>
        <fullName evidence="10">Nickel ABC transporter permease subunit NikC</fullName>
    </submittedName>
</protein>
<dbReference type="EMBL" id="PGVA01000054">
    <property type="protein sequence ID" value="PLR80365.1"/>
    <property type="molecule type" value="Genomic_DNA"/>
</dbReference>
<dbReference type="EMBL" id="PGVD01000038">
    <property type="protein sequence ID" value="PLR95492.1"/>
    <property type="molecule type" value="Genomic_DNA"/>
</dbReference>
<evidence type="ECO:0000256" key="4">
    <source>
        <dbReference type="ARBA" id="ARBA00022692"/>
    </source>
</evidence>
<dbReference type="PROSITE" id="PS50928">
    <property type="entry name" value="ABC_TM1"/>
    <property type="match status" value="1"/>
</dbReference>
<dbReference type="PANTHER" id="PTHR43386">
    <property type="entry name" value="OLIGOPEPTIDE TRANSPORT SYSTEM PERMEASE PROTEIN APPC"/>
    <property type="match status" value="1"/>
</dbReference>
<name>A0A2N5GHT9_9BACI</name>
<dbReference type="GO" id="GO:0005886">
    <property type="term" value="C:plasma membrane"/>
    <property type="evidence" value="ECO:0007669"/>
    <property type="project" value="UniProtKB-SubCell"/>
</dbReference>
<feature type="transmembrane region" description="Helical" evidence="8">
    <location>
        <begin position="80"/>
        <end position="104"/>
    </location>
</feature>
<evidence type="ECO:0000256" key="3">
    <source>
        <dbReference type="ARBA" id="ARBA00022475"/>
    </source>
</evidence>
<dbReference type="CDD" id="cd06261">
    <property type="entry name" value="TM_PBP2"/>
    <property type="match status" value="1"/>
</dbReference>